<dbReference type="InterPro" id="IPR012340">
    <property type="entry name" value="NA-bd_OB-fold"/>
</dbReference>
<dbReference type="InterPro" id="IPR056880">
    <property type="entry name" value="OB_MEIOB_N"/>
</dbReference>
<evidence type="ECO:0000256" key="1">
    <source>
        <dbReference type="ARBA" id="ARBA00023125"/>
    </source>
</evidence>
<proteinExistence type="inferred from homology"/>
<feature type="domain" description="MEIOB-like N-terminal" evidence="4">
    <location>
        <begin position="6"/>
        <end position="138"/>
    </location>
</feature>
<evidence type="ECO:0000259" key="4">
    <source>
        <dbReference type="Pfam" id="PF24903"/>
    </source>
</evidence>
<sequence length="457" mass="51970">MATGVMRLKLNSIFPGTTNFLVVGIIIAKLNPKVIISKKDNKETSVFSFTIRDSPEDVVNVSVWGSYDFTKQLYSNFKVGNTVDLINPTIKFKPEIEERYMPKSSSSFFLTLNENTSQMLIHDAEDSINYKHLLRIPTCPQNMYLKIEDIHSSGKEMCGKFCSLLVIVRCVKSTQLIKTKFGKETFLKEIIVLDKTHPTLFIKIWNNELIERATHWIPRKTVLSISDLYLKWDIFKKNMTAAISNRTIITEDPSTNEANDLKNYAITHLIGLSDKFTINIPDLSTITEIMTCKRILINSNERNVQFSTVLYAIVSKFNIDGSSPLFLNKCNICGTDVENAYLMCLNPECTTHFNIANGSDELESILNIKLSLTDISGTLDNCILHHKAATKILCKVTNFQNMSLKQRTELKWKYLFVNCKIKLISTKSTPGEKITFIIVDICNEGPIHTFISQIPIY</sequence>
<dbReference type="PANTHER" id="PTHR21166:SF2">
    <property type="entry name" value="CELL DIVISION CONTROL PROTEIN 24 OB DOMAIN-CONTAINING PROTEIN-RELATED"/>
    <property type="match status" value="1"/>
</dbReference>
<keyword evidence="6" id="KW-1185">Reference proteome</keyword>
<dbReference type="AlphaFoldDB" id="A0A5E4MQQ1"/>
<dbReference type="Proteomes" id="UP000325440">
    <property type="component" value="Unassembled WGS sequence"/>
</dbReference>
<accession>A0A5E4MQQ1</accession>
<comment type="similarity">
    <text evidence="3">Belongs to the MEIOB family.</text>
</comment>
<evidence type="ECO:0000313" key="6">
    <source>
        <dbReference type="Proteomes" id="UP000325440"/>
    </source>
</evidence>
<dbReference type="PANTHER" id="PTHR21166">
    <property type="entry name" value="CELL DIVISION CONTROL PROTEIN 24 OB DOMAIN-CONTAINING PROTEIN-RELATED"/>
    <property type="match status" value="1"/>
</dbReference>
<dbReference type="OrthoDB" id="9937820at2759"/>
<dbReference type="GO" id="GO:0000712">
    <property type="term" value="P:resolution of meiotic recombination intermediates"/>
    <property type="evidence" value="ECO:0007669"/>
    <property type="project" value="TreeGrafter"/>
</dbReference>
<gene>
    <name evidence="5" type="ORF">CINCED_3A023059</name>
</gene>
<dbReference type="Pfam" id="PF24903">
    <property type="entry name" value="OB_MEIOB_N"/>
    <property type="match status" value="1"/>
</dbReference>
<keyword evidence="2" id="KW-0469">Meiosis</keyword>
<dbReference type="GO" id="GO:0008310">
    <property type="term" value="F:single-stranded DNA 3'-5' DNA exonuclease activity"/>
    <property type="evidence" value="ECO:0007669"/>
    <property type="project" value="TreeGrafter"/>
</dbReference>
<organism evidence="5 6">
    <name type="scientific">Cinara cedri</name>
    <dbReference type="NCBI Taxonomy" id="506608"/>
    <lineage>
        <taxon>Eukaryota</taxon>
        <taxon>Metazoa</taxon>
        <taxon>Ecdysozoa</taxon>
        <taxon>Arthropoda</taxon>
        <taxon>Hexapoda</taxon>
        <taxon>Insecta</taxon>
        <taxon>Pterygota</taxon>
        <taxon>Neoptera</taxon>
        <taxon>Paraneoptera</taxon>
        <taxon>Hemiptera</taxon>
        <taxon>Sternorrhyncha</taxon>
        <taxon>Aphidomorpha</taxon>
        <taxon>Aphidoidea</taxon>
        <taxon>Aphididae</taxon>
        <taxon>Lachninae</taxon>
        <taxon>Cinara</taxon>
    </lineage>
</organism>
<protein>
    <submittedName>
        <fullName evidence="5">Nucleic acid-binding, OB-fold</fullName>
    </submittedName>
</protein>
<evidence type="ECO:0000313" key="5">
    <source>
        <dbReference type="EMBL" id="VVC34548.1"/>
    </source>
</evidence>
<dbReference type="InterPro" id="IPR052469">
    <property type="entry name" value="MEIOB"/>
</dbReference>
<evidence type="ECO:0000256" key="3">
    <source>
        <dbReference type="ARBA" id="ARBA00038329"/>
    </source>
</evidence>
<dbReference type="Gene3D" id="2.40.50.140">
    <property type="entry name" value="Nucleic acid-binding proteins"/>
    <property type="match status" value="2"/>
</dbReference>
<dbReference type="GO" id="GO:0003697">
    <property type="term" value="F:single-stranded DNA binding"/>
    <property type="evidence" value="ECO:0007669"/>
    <property type="project" value="TreeGrafter"/>
</dbReference>
<dbReference type="SUPFAM" id="SSF50249">
    <property type="entry name" value="Nucleic acid-binding proteins"/>
    <property type="match status" value="2"/>
</dbReference>
<dbReference type="EMBL" id="CABPRJ010000999">
    <property type="protein sequence ID" value="VVC34548.1"/>
    <property type="molecule type" value="Genomic_DNA"/>
</dbReference>
<name>A0A5E4MQQ1_9HEMI</name>
<reference evidence="5 6" key="1">
    <citation type="submission" date="2019-08" db="EMBL/GenBank/DDBJ databases">
        <authorList>
            <person name="Alioto T."/>
            <person name="Alioto T."/>
            <person name="Gomez Garrido J."/>
        </authorList>
    </citation>
    <scope>NUCLEOTIDE SEQUENCE [LARGE SCALE GENOMIC DNA]</scope>
</reference>
<keyword evidence="1" id="KW-0238">DNA-binding</keyword>
<evidence type="ECO:0000256" key="2">
    <source>
        <dbReference type="ARBA" id="ARBA00023254"/>
    </source>
</evidence>